<sequence>MYIFIVTRYVTYITSTAYDTLQHKPKGVNYSEVVEILFSLFPDGEQYQDAGPDRCRTCAVVGNSGNLEGSRYGPLIDAHDFVIRMNEGPTEGYEKDVGSKTTHRAVYPESAVEMDNSTHLLLVPFKILDLQWLITSVKEDGYLMTSCEEFGNGLGVSVFGFGAKEDGRWHHYYDKRYAVFQSKGNHRGSLEYNITLKLYEKKWLQFYKGT</sequence>
<keyword evidence="6" id="KW-0735">Signal-anchor</keyword>
<dbReference type="FunFam" id="3.90.1480.20:FF:000015">
    <property type="entry name" value="Lactosylceramide alpha-2,3-sialyltransferase"/>
    <property type="match status" value="1"/>
</dbReference>
<dbReference type="AlphaFoldDB" id="A0A8B9H279"/>
<keyword evidence="5" id="KW-0812">Transmembrane</keyword>
<dbReference type="InterPro" id="IPR051757">
    <property type="entry name" value="Beta-gal_alpha2-3_sialyltrans"/>
</dbReference>
<dbReference type="GO" id="GO:0000139">
    <property type="term" value="C:Golgi membrane"/>
    <property type="evidence" value="ECO:0007669"/>
    <property type="project" value="UniProtKB-SubCell"/>
</dbReference>
<reference evidence="12" key="1">
    <citation type="submission" date="2025-08" db="UniProtKB">
        <authorList>
            <consortium name="Ensembl"/>
        </authorList>
    </citation>
    <scope>IDENTIFICATION</scope>
</reference>
<comment type="subcellular location">
    <subcellularLocation>
        <location evidence="1">Golgi apparatus membrane</location>
        <topology evidence="1">Single-pass type II membrane protein</topology>
    </subcellularLocation>
</comment>
<dbReference type="Pfam" id="PF00777">
    <property type="entry name" value="Glyco_transf_29"/>
    <property type="match status" value="2"/>
</dbReference>
<evidence type="ECO:0000256" key="9">
    <source>
        <dbReference type="ARBA" id="ARBA00023136"/>
    </source>
</evidence>
<evidence type="ECO:0000256" key="2">
    <source>
        <dbReference type="ARBA" id="ARBA00006003"/>
    </source>
</evidence>
<accession>A0A8B9H279</accession>
<keyword evidence="11" id="KW-0325">Glycoprotein</keyword>
<evidence type="ECO:0000256" key="4">
    <source>
        <dbReference type="ARBA" id="ARBA00022679"/>
    </source>
</evidence>
<keyword evidence="8" id="KW-0333">Golgi apparatus</keyword>
<dbReference type="InterPro" id="IPR038578">
    <property type="entry name" value="GT29-like_sf"/>
</dbReference>
<evidence type="ECO:0000256" key="3">
    <source>
        <dbReference type="ARBA" id="ARBA00022676"/>
    </source>
</evidence>
<dbReference type="Ensembl" id="ENSAMXT00005004437.1">
    <property type="protein sequence ID" value="ENSAMXP00005003888.1"/>
    <property type="gene ID" value="ENSAMXG00005002380.1"/>
</dbReference>
<name>A0A8B9H279_ASTMX</name>
<dbReference type="PANTHER" id="PTHR46032:SF6">
    <property type="entry name" value="CMP-N-ACETYLNEURAMINATE-BETA-GALACTOSAMIDE-ALPHA-2,3-SIALYLTRANSFERASE 1"/>
    <property type="match status" value="1"/>
</dbReference>
<evidence type="ECO:0000256" key="1">
    <source>
        <dbReference type="ARBA" id="ARBA00004323"/>
    </source>
</evidence>
<evidence type="ECO:0000256" key="5">
    <source>
        <dbReference type="ARBA" id="ARBA00022692"/>
    </source>
</evidence>
<protein>
    <submittedName>
        <fullName evidence="12">Uncharacterized protein</fullName>
    </submittedName>
</protein>
<keyword evidence="9" id="KW-0472">Membrane</keyword>
<dbReference type="GO" id="GO:0003836">
    <property type="term" value="F:beta-galactoside (CMP) alpha-2,3-sialyltransferase activity"/>
    <property type="evidence" value="ECO:0007669"/>
    <property type="project" value="TreeGrafter"/>
</dbReference>
<dbReference type="Proteomes" id="UP000694621">
    <property type="component" value="Unplaced"/>
</dbReference>
<evidence type="ECO:0000256" key="8">
    <source>
        <dbReference type="ARBA" id="ARBA00023034"/>
    </source>
</evidence>
<keyword evidence="4" id="KW-0808">Transferase</keyword>
<evidence type="ECO:0000256" key="6">
    <source>
        <dbReference type="ARBA" id="ARBA00022968"/>
    </source>
</evidence>
<keyword evidence="7" id="KW-1133">Transmembrane helix</keyword>
<evidence type="ECO:0000256" key="10">
    <source>
        <dbReference type="ARBA" id="ARBA00023157"/>
    </source>
</evidence>
<evidence type="ECO:0000313" key="12">
    <source>
        <dbReference type="Ensembl" id="ENSAMXP00005003888.1"/>
    </source>
</evidence>
<evidence type="ECO:0000256" key="11">
    <source>
        <dbReference type="ARBA" id="ARBA00023180"/>
    </source>
</evidence>
<evidence type="ECO:0000313" key="13">
    <source>
        <dbReference type="Proteomes" id="UP000694621"/>
    </source>
</evidence>
<keyword evidence="10" id="KW-1015">Disulfide bond</keyword>
<keyword evidence="3" id="KW-0328">Glycosyltransferase</keyword>
<dbReference type="PANTHER" id="PTHR46032">
    <property type="entry name" value="ALPHA-2,3-SIALYLTRANSFERASE ST3GAL I ISOFORM X1"/>
    <property type="match status" value="1"/>
</dbReference>
<organism evidence="12 13">
    <name type="scientific">Astyanax mexicanus</name>
    <name type="common">Blind cave fish</name>
    <name type="synonym">Astyanax fasciatus mexicanus</name>
    <dbReference type="NCBI Taxonomy" id="7994"/>
    <lineage>
        <taxon>Eukaryota</taxon>
        <taxon>Metazoa</taxon>
        <taxon>Chordata</taxon>
        <taxon>Craniata</taxon>
        <taxon>Vertebrata</taxon>
        <taxon>Euteleostomi</taxon>
        <taxon>Actinopterygii</taxon>
        <taxon>Neopterygii</taxon>
        <taxon>Teleostei</taxon>
        <taxon>Ostariophysi</taxon>
        <taxon>Characiformes</taxon>
        <taxon>Characoidei</taxon>
        <taxon>Acestrorhamphidae</taxon>
        <taxon>Acestrorhamphinae</taxon>
        <taxon>Astyanax</taxon>
    </lineage>
</organism>
<dbReference type="GO" id="GO:0097503">
    <property type="term" value="P:sialylation"/>
    <property type="evidence" value="ECO:0007669"/>
    <property type="project" value="TreeGrafter"/>
</dbReference>
<evidence type="ECO:0000256" key="7">
    <source>
        <dbReference type="ARBA" id="ARBA00022989"/>
    </source>
</evidence>
<dbReference type="InterPro" id="IPR001675">
    <property type="entry name" value="Glyco_trans_29"/>
</dbReference>
<comment type="similarity">
    <text evidence="2">Belongs to the glycosyltransferase 29 family.</text>
</comment>
<proteinExistence type="inferred from homology"/>
<dbReference type="Gene3D" id="3.90.1480.20">
    <property type="entry name" value="Glycosyl transferase family 29"/>
    <property type="match status" value="2"/>
</dbReference>